<organism evidence="2 3">
    <name type="scientific">Sporothrix schenckii 1099-18</name>
    <dbReference type="NCBI Taxonomy" id="1397361"/>
    <lineage>
        <taxon>Eukaryota</taxon>
        <taxon>Fungi</taxon>
        <taxon>Dikarya</taxon>
        <taxon>Ascomycota</taxon>
        <taxon>Pezizomycotina</taxon>
        <taxon>Sordariomycetes</taxon>
        <taxon>Sordariomycetidae</taxon>
        <taxon>Ophiostomatales</taxon>
        <taxon>Ophiostomataceae</taxon>
        <taxon>Sporothrix</taxon>
    </lineage>
</organism>
<dbReference type="AlphaFoldDB" id="A0A0F2LYI8"/>
<protein>
    <submittedName>
        <fullName evidence="2">Uncharacterized protein</fullName>
    </submittedName>
</protein>
<dbReference type="Proteomes" id="UP000033710">
    <property type="component" value="Unassembled WGS sequence"/>
</dbReference>
<name>A0A0F2LYI8_SPOSC</name>
<evidence type="ECO:0000313" key="2">
    <source>
        <dbReference type="EMBL" id="KJR80946.1"/>
    </source>
</evidence>
<gene>
    <name evidence="2" type="ORF">SPSK_05587</name>
</gene>
<proteinExistence type="predicted"/>
<dbReference type="GeneID" id="27667607"/>
<dbReference type="KEGG" id="ssck:SPSK_05587"/>
<dbReference type="RefSeq" id="XP_016583622.1">
    <property type="nucleotide sequence ID" value="XM_016732330.1"/>
</dbReference>
<dbReference type="VEuPathDB" id="FungiDB:SPSK_05587"/>
<evidence type="ECO:0000256" key="1">
    <source>
        <dbReference type="SAM" id="MobiDB-lite"/>
    </source>
</evidence>
<dbReference type="EMBL" id="AXCR01000012">
    <property type="protein sequence ID" value="KJR80946.1"/>
    <property type="molecule type" value="Genomic_DNA"/>
</dbReference>
<sequence length="175" mass="19273">MSDFVPVEDETSPSGASDHFQAIVREGCSRQQTADEETESAESDLFSLLDYAEVPAVLSRARPMQSTYTLASKHYALLTKRLGSGKSLYDTTCIAKEAKAPAHHRADPLSRSANGHARAGRTVARKCGRCEWQLCFSSMRSMRGKKARQNEWKVRSEIWPASFRGRSGAGATSQT</sequence>
<feature type="compositionally biased region" description="Acidic residues" evidence="1">
    <location>
        <begin position="1"/>
        <end position="11"/>
    </location>
</feature>
<accession>A0A0F2LYI8</accession>
<comment type="caution">
    <text evidence="2">The sequence shown here is derived from an EMBL/GenBank/DDBJ whole genome shotgun (WGS) entry which is preliminary data.</text>
</comment>
<feature type="region of interest" description="Disordered" evidence="1">
    <location>
        <begin position="1"/>
        <end position="21"/>
    </location>
</feature>
<evidence type="ECO:0000313" key="3">
    <source>
        <dbReference type="Proteomes" id="UP000033710"/>
    </source>
</evidence>
<reference evidence="2 3" key="2">
    <citation type="journal article" date="2015" name="Eukaryot. Cell">
        <title>Asexual propagation of a virulent clone complex in a human and feline outbreak of sporotrichosis.</title>
        <authorList>
            <person name="Teixeira Mde M."/>
            <person name="Rodrigues A.M."/>
            <person name="Tsui C.K."/>
            <person name="de Almeida L.G."/>
            <person name="Van Diepeningen A.D."/>
            <person name="van den Ende B.G."/>
            <person name="Fernandes G.F."/>
            <person name="Kano R."/>
            <person name="Hamelin R.C."/>
            <person name="Lopes-Bezerra L.M."/>
            <person name="Vasconcelos A.T."/>
            <person name="de Hoog S."/>
            <person name="de Camargo Z.P."/>
            <person name="Felipe M.S."/>
        </authorList>
    </citation>
    <scope>NUCLEOTIDE SEQUENCE [LARGE SCALE GENOMIC DNA]</scope>
    <source>
        <strain evidence="2 3">1099-18</strain>
    </source>
</reference>
<reference evidence="2 3" key="1">
    <citation type="journal article" date="2014" name="BMC Genomics">
        <title>Comparative genomics of the major fungal agents of human and animal Sporotrichosis: Sporothrix schenckii and Sporothrix brasiliensis.</title>
        <authorList>
            <person name="Teixeira M.M."/>
            <person name="de Almeida L.G."/>
            <person name="Kubitschek-Barreira P."/>
            <person name="Alves F.L."/>
            <person name="Kioshima E.S."/>
            <person name="Abadio A.K."/>
            <person name="Fernandes L."/>
            <person name="Derengowski L.S."/>
            <person name="Ferreira K.S."/>
            <person name="Souza R.C."/>
            <person name="Ruiz J.C."/>
            <person name="de Andrade N.C."/>
            <person name="Paes H.C."/>
            <person name="Nicola A.M."/>
            <person name="Albuquerque P."/>
            <person name="Gerber A.L."/>
            <person name="Martins V.P."/>
            <person name="Peconick L.D."/>
            <person name="Neto A.V."/>
            <person name="Chaucanez C.B."/>
            <person name="Silva P.A."/>
            <person name="Cunha O.L."/>
            <person name="de Oliveira F.F."/>
            <person name="dos Santos T.C."/>
            <person name="Barros A.L."/>
            <person name="Soares M.A."/>
            <person name="de Oliveira L.M."/>
            <person name="Marini M.M."/>
            <person name="Villalobos-Duno H."/>
            <person name="Cunha M.M."/>
            <person name="de Hoog S."/>
            <person name="da Silveira J.F."/>
            <person name="Henrissat B."/>
            <person name="Nino-Vega G.A."/>
            <person name="Cisalpino P.S."/>
            <person name="Mora-Montes H.M."/>
            <person name="Almeida S.R."/>
            <person name="Stajich J.E."/>
            <person name="Lopes-Bezerra L.M."/>
            <person name="Vasconcelos A.T."/>
            <person name="Felipe M.S."/>
        </authorList>
    </citation>
    <scope>NUCLEOTIDE SEQUENCE [LARGE SCALE GENOMIC DNA]</scope>
    <source>
        <strain evidence="2 3">1099-18</strain>
    </source>
</reference>